<sequence length="441" mass="49564">MILRATFENIYSIKDETQISFVAGKSNAHPSHVSRAEKRDDISVLKAGIVYGANASGKSNVIKAIAILQQIANGSFPQSKVEPFKLADTEEKNSKVEIEFKTKGKCFAYGMEFTVGGIKEEWLFEINSRTDKEVFTRKVTADGNEFTFGKVDGNEETSMLLKFIAHSTPSDSSFLSEYVRRNGKGLETIRMAKNWFADGLKIIFPSTRLQGISFLTENNDELQETTRSLLAYFNTGISDVRLYKIKKEDVNLSSDLLDNILSKAKNGKAYSMAATVGGEMLLFEVNANGGYEIYKQKAVHRNLTSGTEVVFDLSEESDGSIRLLDFIPMLIDLKQNEVDYLIDEIDRSMHPMLSQKILECYFSGLESGRDTQLIFSTHECNLLNLDLIRADEVWFVEKGKDGASHLTSLAEFKPREDVRKGYLLGRYGAIPFFAPISQLKW</sequence>
<feature type="domain" description="ATPase AAA-type core" evidence="1">
    <location>
        <begin position="50"/>
        <end position="383"/>
    </location>
</feature>
<comment type="caution">
    <text evidence="2">The sequence shown here is derived from an EMBL/GenBank/DDBJ whole genome shotgun (WGS) entry which is preliminary data.</text>
</comment>
<organism evidence="2 3">
    <name type="scientific">Segatella copri</name>
    <dbReference type="NCBI Taxonomy" id="165179"/>
    <lineage>
        <taxon>Bacteria</taxon>
        <taxon>Pseudomonadati</taxon>
        <taxon>Bacteroidota</taxon>
        <taxon>Bacteroidia</taxon>
        <taxon>Bacteroidales</taxon>
        <taxon>Prevotellaceae</taxon>
        <taxon>Segatella</taxon>
    </lineage>
</organism>
<dbReference type="PANTHER" id="PTHR40396">
    <property type="entry name" value="ATPASE-LIKE PROTEIN"/>
    <property type="match status" value="1"/>
</dbReference>
<protein>
    <submittedName>
        <fullName evidence="2">ATP-binding protein</fullName>
    </submittedName>
</protein>
<name>A0AA90UH05_9BACT</name>
<dbReference type="GO" id="GO:0005524">
    <property type="term" value="F:ATP binding"/>
    <property type="evidence" value="ECO:0007669"/>
    <property type="project" value="UniProtKB-KW"/>
</dbReference>
<evidence type="ECO:0000313" key="3">
    <source>
        <dbReference type="Proteomes" id="UP000442105"/>
    </source>
</evidence>
<dbReference type="Proteomes" id="UP000442105">
    <property type="component" value="Unassembled WGS sequence"/>
</dbReference>
<reference evidence="3" key="1">
    <citation type="submission" date="2019-09" db="EMBL/GenBank/DDBJ databases">
        <title>Distinct polysaccharide growth profiles of human intestinal Prevotella copri isolates.</title>
        <authorList>
            <person name="Fehlner-Peach H."/>
            <person name="Magnabosco C."/>
            <person name="Raghavan V."/>
            <person name="Scher J.U."/>
            <person name="Tett A."/>
            <person name="Cox L.M."/>
            <person name="Gottsegen C."/>
            <person name="Watters A."/>
            <person name="Wiltshire- Gordon J.D."/>
            <person name="Segata N."/>
            <person name="Bonneau R."/>
            <person name="Littman D.R."/>
        </authorList>
    </citation>
    <scope>NUCLEOTIDE SEQUENCE [LARGE SCALE GENOMIC DNA]</scope>
    <source>
        <strain evidence="3">iAQ1179</strain>
    </source>
</reference>
<gene>
    <name evidence="2" type="ORF">F7D95_12520</name>
</gene>
<dbReference type="InterPro" id="IPR003959">
    <property type="entry name" value="ATPase_AAA_core"/>
</dbReference>
<dbReference type="EMBL" id="VZCW01000320">
    <property type="protein sequence ID" value="MQN13604.1"/>
    <property type="molecule type" value="Genomic_DNA"/>
</dbReference>
<dbReference type="PANTHER" id="PTHR40396:SF1">
    <property type="entry name" value="ATPASE AAA-TYPE CORE DOMAIN-CONTAINING PROTEIN"/>
    <property type="match status" value="1"/>
</dbReference>
<dbReference type="AlphaFoldDB" id="A0AA90UH05"/>
<dbReference type="RefSeq" id="WP_153129125.1">
    <property type="nucleotide sequence ID" value="NZ_VZCW01000320.1"/>
</dbReference>
<dbReference type="GO" id="GO:0016887">
    <property type="term" value="F:ATP hydrolysis activity"/>
    <property type="evidence" value="ECO:0007669"/>
    <property type="project" value="InterPro"/>
</dbReference>
<keyword evidence="2" id="KW-0067">ATP-binding</keyword>
<proteinExistence type="predicted"/>
<accession>A0AA90UH05</accession>
<evidence type="ECO:0000259" key="1">
    <source>
        <dbReference type="Pfam" id="PF13304"/>
    </source>
</evidence>
<dbReference type="SUPFAM" id="SSF52540">
    <property type="entry name" value="P-loop containing nucleoside triphosphate hydrolases"/>
    <property type="match status" value="1"/>
</dbReference>
<keyword evidence="2" id="KW-0547">Nucleotide-binding</keyword>
<dbReference type="Gene3D" id="3.40.50.300">
    <property type="entry name" value="P-loop containing nucleotide triphosphate hydrolases"/>
    <property type="match status" value="1"/>
</dbReference>
<dbReference type="Pfam" id="PF13304">
    <property type="entry name" value="AAA_21"/>
    <property type="match status" value="1"/>
</dbReference>
<dbReference type="InterPro" id="IPR027417">
    <property type="entry name" value="P-loop_NTPase"/>
</dbReference>
<evidence type="ECO:0000313" key="2">
    <source>
        <dbReference type="EMBL" id="MQN13604.1"/>
    </source>
</evidence>